<evidence type="ECO:0000256" key="9">
    <source>
        <dbReference type="ARBA" id="ARBA00022723"/>
    </source>
</evidence>
<evidence type="ECO:0000313" key="29">
    <source>
        <dbReference type="Proteomes" id="UP000516160"/>
    </source>
</evidence>
<dbReference type="GO" id="GO:0071555">
    <property type="term" value="P:cell wall organization"/>
    <property type="evidence" value="ECO:0007669"/>
    <property type="project" value="UniProtKB-KW"/>
</dbReference>
<dbReference type="Gene3D" id="3.30.470.20">
    <property type="entry name" value="ATP-grasp fold, B domain"/>
    <property type="match status" value="1"/>
</dbReference>
<evidence type="ECO:0000256" key="19">
    <source>
        <dbReference type="ARBA" id="ARBA00068427"/>
    </source>
</evidence>
<feature type="binding site" evidence="24">
    <location>
        <begin position="215"/>
        <end position="222"/>
    </location>
    <ligand>
        <name>ATP</name>
        <dbReference type="ChEBI" id="CHEBI:30616"/>
    </ligand>
</feature>
<dbReference type="InterPro" id="IPR011127">
    <property type="entry name" value="Dala_Dala_lig_N"/>
</dbReference>
<keyword evidence="29" id="KW-1185">Reference proteome</keyword>
<evidence type="ECO:0000256" key="4">
    <source>
        <dbReference type="ARBA" id="ARBA00004752"/>
    </source>
</evidence>
<feature type="binding site" evidence="25">
    <location>
        <position position="308"/>
    </location>
    <ligand>
        <name>Mg(2+)</name>
        <dbReference type="ChEBI" id="CHEBI:18420"/>
        <label>1</label>
    </ligand>
</feature>
<dbReference type="PANTHER" id="PTHR23132">
    <property type="entry name" value="D-ALANINE--D-ALANINE LIGASE"/>
    <property type="match status" value="1"/>
</dbReference>
<evidence type="ECO:0000256" key="24">
    <source>
        <dbReference type="PIRSR" id="PIRSR039102-2"/>
    </source>
</evidence>
<feature type="binding site" evidence="25">
    <location>
        <position position="308"/>
    </location>
    <ligand>
        <name>Mg(2+)</name>
        <dbReference type="ChEBI" id="CHEBI:18420"/>
        <label>2</label>
    </ligand>
</feature>
<evidence type="ECO:0000256" key="12">
    <source>
        <dbReference type="ARBA" id="ARBA00022842"/>
    </source>
</evidence>
<comment type="function">
    <text evidence="2 22">Cell wall formation.</text>
</comment>
<dbReference type="GO" id="GO:0008716">
    <property type="term" value="F:D-alanine-D-alanine ligase activity"/>
    <property type="evidence" value="ECO:0007669"/>
    <property type="project" value="UniProtKB-UniRule"/>
</dbReference>
<keyword evidence="10 24" id="KW-0547">Nucleotide-binding</keyword>
<dbReference type="Gene3D" id="3.40.50.20">
    <property type="match status" value="1"/>
</dbReference>
<comment type="pathway">
    <text evidence="4 22">Cell wall biogenesis; peptidoglycan biosynthesis.</text>
</comment>
<dbReference type="EC" id="6.3.2.4" evidence="6 22"/>
<evidence type="ECO:0000256" key="15">
    <source>
        <dbReference type="ARBA" id="ARBA00023211"/>
    </source>
</evidence>
<evidence type="ECO:0000256" key="7">
    <source>
        <dbReference type="ARBA" id="ARBA00022490"/>
    </source>
</evidence>
<dbReference type="GO" id="GO:0008360">
    <property type="term" value="P:regulation of cell shape"/>
    <property type="evidence" value="ECO:0007669"/>
    <property type="project" value="UniProtKB-KW"/>
</dbReference>
<feature type="domain" description="ATP-grasp" evidence="27">
    <location>
        <begin position="137"/>
        <end position="341"/>
    </location>
</feature>
<evidence type="ECO:0000256" key="5">
    <source>
        <dbReference type="ARBA" id="ARBA00010871"/>
    </source>
</evidence>
<accession>A0A7G9WBR8</accession>
<dbReference type="NCBIfam" id="NF002378">
    <property type="entry name" value="PRK01372.1"/>
    <property type="match status" value="1"/>
</dbReference>
<comment type="catalytic activity">
    <reaction evidence="17 22">
        <text>2 D-alanine + ATP = D-alanyl-D-alanine + ADP + phosphate + H(+)</text>
        <dbReference type="Rhea" id="RHEA:11224"/>
        <dbReference type="ChEBI" id="CHEBI:15378"/>
        <dbReference type="ChEBI" id="CHEBI:30616"/>
        <dbReference type="ChEBI" id="CHEBI:43474"/>
        <dbReference type="ChEBI" id="CHEBI:57416"/>
        <dbReference type="ChEBI" id="CHEBI:57822"/>
        <dbReference type="ChEBI" id="CHEBI:456216"/>
        <dbReference type="EC" id="6.3.2.4"/>
    </reaction>
</comment>
<evidence type="ECO:0000256" key="20">
    <source>
        <dbReference type="ARBA" id="ARBA00076288"/>
    </source>
</evidence>
<sequence length="357" mass="39736">MKNIAVIFGGKSGEHEVSLQSAKFIMEMIDKEKHNVVPVGISKDGQWYTGDDVREGLLNKELRGKPISIKLFGKNKGFMVKEEDSWRELDIDLVFPVLHGTYGEDGTLQGMLDLLNIPYVGSGVLGSSVAMDKGMMKEVFKSQGLPVGPYVVFNKYLWDNEQENQVNKMEELGYPLFVKPANLGSSVGISKAKNREQLLAAVEEAFQYDLKLVVEKGLKARELECSVLGNDDLFVSTVGEIVPGNEFYDYNAKYIDDNSEIIIPADLPEGVEGQVQELAKLAFKGLDCLGLSRVDFFFDEDGKVWINEVNTLPGFTSISMYPKLLEASGVTAKDLVKMLIDLALNRHGAMNKLRRDY</sequence>
<dbReference type="InterPro" id="IPR016185">
    <property type="entry name" value="PreATP-grasp_dom_sf"/>
</dbReference>
<keyword evidence="12 25" id="KW-0460">Magnesium</keyword>
<feature type="binding site" evidence="24">
    <location>
        <begin position="185"/>
        <end position="186"/>
    </location>
    <ligand>
        <name>ATP</name>
        <dbReference type="ChEBI" id="CHEBI:30616"/>
    </ligand>
</feature>
<dbReference type="PROSITE" id="PS00844">
    <property type="entry name" value="DALA_DALA_LIGASE_2"/>
    <property type="match status" value="1"/>
</dbReference>
<evidence type="ECO:0000256" key="14">
    <source>
        <dbReference type="ARBA" id="ARBA00022984"/>
    </source>
</evidence>
<dbReference type="FunFam" id="3.30.1490.20:FF:000007">
    <property type="entry name" value="D-alanine--D-alanine ligase"/>
    <property type="match status" value="1"/>
</dbReference>
<dbReference type="KEGG" id="acae:HYG86_15810"/>
<dbReference type="SUPFAM" id="SSF52440">
    <property type="entry name" value="PreATP-grasp domain"/>
    <property type="match status" value="1"/>
</dbReference>
<dbReference type="InterPro" id="IPR011095">
    <property type="entry name" value="Dala_Dala_lig_C"/>
</dbReference>
<keyword evidence="9 25" id="KW-0479">Metal-binding</keyword>
<keyword evidence="8 22" id="KW-0436">Ligase</keyword>
<keyword evidence="16 22" id="KW-0961">Cell wall biogenesis/degradation</keyword>
<dbReference type="PIRSF" id="PIRSF039102">
    <property type="entry name" value="Ddl/VanB"/>
    <property type="match status" value="1"/>
</dbReference>
<comment type="pathway">
    <text evidence="18">Glycan biosynthesis.</text>
</comment>
<dbReference type="Gene3D" id="3.30.1490.20">
    <property type="entry name" value="ATP-grasp fold, A domain"/>
    <property type="match status" value="1"/>
</dbReference>
<evidence type="ECO:0000256" key="3">
    <source>
        <dbReference type="ARBA" id="ARBA00004496"/>
    </source>
</evidence>
<feature type="active site" evidence="23">
    <location>
        <position position="14"/>
    </location>
</feature>
<keyword evidence="14 22" id="KW-0573">Peptidoglycan synthesis</keyword>
<feature type="active site" evidence="23">
    <location>
        <position position="319"/>
    </location>
</feature>
<dbReference type="EMBL" id="CP058559">
    <property type="protein sequence ID" value="QNO16130.1"/>
    <property type="molecule type" value="Genomic_DNA"/>
</dbReference>
<feature type="binding site" evidence="24">
    <location>
        <begin position="307"/>
        <end position="308"/>
    </location>
    <ligand>
        <name>ATP</name>
        <dbReference type="ChEBI" id="CHEBI:30616"/>
    </ligand>
</feature>
<feature type="binding site" evidence="25">
    <location>
        <position position="295"/>
    </location>
    <ligand>
        <name>Mg(2+)</name>
        <dbReference type="ChEBI" id="CHEBI:18420"/>
        <label>1</label>
    </ligand>
</feature>
<dbReference type="PROSITE" id="PS50975">
    <property type="entry name" value="ATP_GRASP"/>
    <property type="match status" value="1"/>
</dbReference>
<dbReference type="GO" id="GO:0009252">
    <property type="term" value="P:peptidoglycan biosynthetic process"/>
    <property type="evidence" value="ECO:0007669"/>
    <property type="project" value="UniProtKB-UniRule"/>
</dbReference>
<feature type="binding site" evidence="24">
    <location>
        <begin position="177"/>
        <end position="179"/>
    </location>
    <ligand>
        <name>ATP</name>
        <dbReference type="ChEBI" id="CHEBI:30616"/>
    </ligand>
</feature>
<dbReference type="PANTHER" id="PTHR23132:SF25">
    <property type="entry name" value="D-ALANINE--D-ALANINE LIGASE A"/>
    <property type="match status" value="1"/>
</dbReference>
<feature type="active site" evidence="23">
    <location>
        <position position="185"/>
    </location>
</feature>
<evidence type="ECO:0000256" key="1">
    <source>
        <dbReference type="ARBA" id="ARBA00001936"/>
    </source>
</evidence>
<keyword evidence="15 25" id="KW-0464">Manganese</keyword>
<feature type="binding site" evidence="24">
    <location>
        <position position="133"/>
    </location>
    <ligand>
        <name>ATP</name>
        <dbReference type="ChEBI" id="CHEBI:30616"/>
    </ligand>
</feature>
<dbReference type="Proteomes" id="UP000516160">
    <property type="component" value="Chromosome"/>
</dbReference>
<dbReference type="Pfam" id="PF07478">
    <property type="entry name" value="Dala_Dala_lig_C"/>
    <property type="match status" value="1"/>
</dbReference>
<dbReference type="NCBIfam" id="TIGR01205">
    <property type="entry name" value="D_ala_D_alaTIGR"/>
    <property type="match status" value="1"/>
</dbReference>
<evidence type="ECO:0000256" key="22">
    <source>
        <dbReference type="HAMAP-Rule" id="MF_00047"/>
    </source>
</evidence>
<evidence type="ECO:0000256" key="16">
    <source>
        <dbReference type="ARBA" id="ARBA00023316"/>
    </source>
</evidence>
<keyword evidence="7 22" id="KW-0963">Cytoplasm</keyword>
<evidence type="ECO:0000256" key="6">
    <source>
        <dbReference type="ARBA" id="ARBA00012216"/>
    </source>
</evidence>
<dbReference type="GO" id="GO:0046872">
    <property type="term" value="F:metal ion binding"/>
    <property type="evidence" value="ECO:0007669"/>
    <property type="project" value="UniProtKB-KW"/>
</dbReference>
<evidence type="ECO:0000256" key="25">
    <source>
        <dbReference type="PIRSR" id="PIRSR039102-3"/>
    </source>
</evidence>
<dbReference type="UniPathway" id="UPA00219"/>
<evidence type="ECO:0000256" key="17">
    <source>
        <dbReference type="ARBA" id="ARBA00047614"/>
    </source>
</evidence>
<dbReference type="InterPro" id="IPR013815">
    <property type="entry name" value="ATP_grasp_subdomain_1"/>
</dbReference>
<comment type="similarity">
    <text evidence="5 22">Belongs to the D-alanine--D-alanine ligase family.</text>
</comment>
<dbReference type="InterPro" id="IPR000291">
    <property type="entry name" value="D-Ala_lig_Van_CS"/>
</dbReference>
<dbReference type="NCBIfam" id="NF002528">
    <property type="entry name" value="PRK01966.1-4"/>
    <property type="match status" value="1"/>
</dbReference>
<evidence type="ECO:0000256" key="18">
    <source>
        <dbReference type="ARBA" id="ARBA00060592"/>
    </source>
</evidence>
<comment type="cofactor">
    <cofactor evidence="1">
        <name>Mn(2+)</name>
        <dbReference type="ChEBI" id="CHEBI:29035"/>
    </cofactor>
</comment>
<gene>
    <name evidence="22" type="primary">ddl</name>
    <name evidence="28" type="ORF">HYG86_15810</name>
</gene>
<evidence type="ECO:0000259" key="27">
    <source>
        <dbReference type="PROSITE" id="PS50975"/>
    </source>
</evidence>
<dbReference type="GO" id="GO:0005829">
    <property type="term" value="C:cytosol"/>
    <property type="evidence" value="ECO:0007669"/>
    <property type="project" value="TreeGrafter"/>
</dbReference>
<dbReference type="GO" id="GO:0005524">
    <property type="term" value="F:ATP binding"/>
    <property type="evidence" value="ECO:0007669"/>
    <property type="project" value="UniProtKB-UniRule"/>
</dbReference>
<dbReference type="RefSeq" id="WP_213166524.1">
    <property type="nucleotide sequence ID" value="NZ_CP058559.1"/>
</dbReference>
<dbReference type="FunFam" id="3.30.470.20:FF:000008">
    <property type="entry name" value="D-alanine--D-alanine ligase"/>
    <property type="match status" value="1"/>
</dbReference>
<dbReference type="HAMAP" id="MF_00047">
    <property type="entry name" value="Dala_Dala_lig"/>
    <property type="match status" value="1"/>
</dbReference>
<dbReference type="InterPro" id="IPR005905">
    <property type="entry name" value="D_ala_D_ala"/>
</dbReference>
<evidence type="ECO:0000256" key="26">
    <source>
        <dbReference type="PROSITE-ProRule" id="PRU00409"/>
    </source>
</evidence>
<evidence type="ECO:0000313" key="28">
    <source>
        <dbReference type="EMBL" id="QNO16130.1"/>
    </source>
</evidence>
<evidence type="ECO:0000256" key="8">
    <source>
        <dbReference type="ARBA" id="ARBA00022598"/>
    </source>
</evidence>
<feature type="binding site" evidence="25">
    <location>
        <position position="310"/>
    </location>
    <ligand>
        <name>Mg(2+)</name>
        <dbReference type="ChEBI" id="CHEBI:18420"/>
        <label>2</label>
    </ligand>
</feature>
<comment type="cofactor">
    <cofactor evidence="25">
        <name>Mg(2+)</name>
        <dbReference type="ChEBI" id="CHEBI:18420"/>
    </cofactor>
    <cofactor evidence="25">
        <name>Mn(2+)</name>
        <dbReference type="ChEBI" id="CHEBI:29035"/>
    </cofactor>
    <text evidence="25">Binds 2 magnesium or manganese ions per subunit.</text>
</comment>
<dbReference type="AlphaFoldDB" id="A0A7G9WBR8"/>
<keyword evidence="11 26" id="KW-0067">ATP-binding</keyword>
<keyword evidence="13 22" id="KW-0133">Cell shape</keyword>
<proteinExistence type="inferred from homology"/>
<dbReference type="SUPFAM" id="SSF56059">
    <property type="entry name" value="Glutathione synthetase ATP-binding domain-like"/>
    <property type="match status" value="1"/>
</dbReference>
<evidence type="ECO:0000256" key="13">
    <source>
        <dbReference type="ARBA" id="ARBA00022960"/>
    </source>
</evidence>
<evidence type="ECO:0000256" key="11">
    <source>
        <dbReference type="ARBA" id="ARBA00022840"/>
    </source>
</evidence>
<name>A0A7G9WBR8_ALKCA</name>
<reference evidence="28 29" key="1">
    <citation type="submission" date="2020-07" db="EMBL/GenBank/DDBJ databases">
        <title>Alkalicella. sp. LB2 genome.</title>
        <authorList>
            <person name="Postec A."/>
            <person name="Quemeneur M."/>
        </authorList>
    </citation>
    <scope>NUCLEOTIDE SEQUENCE [LARGE SCALE GENOMIC DNA]</scope>
    <source>
        <strain evidence="28 29">LB2</strain>
    </source>
</reference>
<evidence type="ECO:0000256" key="23">
    <source>
        <dbReference type="PIRSR" id="PIRSR039102-1"/>
    </source>
</evidence>
<dbReference type="PROSITE" id="PS00843">
    <property type="entry name" value="DALA_DALA_LIGASE_1"/>
    <property type="match status" value="1"/>
</dbReference>
<dbReference type="InterPro" id="IPR011761">
    <property type="entry name" value="ATP-grasp"/>
</dbReference>
<evidence type="ECO:0000256" key="2">
    <source>
        <dbReference type="ARBA" id="ARBA00003921"/>
    </source>
</evidence>
<evidence type="ECO:0000256" key="10">
    <source>
        <dbReference type="ARBA" id="ARBA00022741"/>
    </source>
</evidence>
<comment type="subcellular location">
    <subcellularLocation>
        <location evidence="3 22">Cytoplasm</location>
    </subcellularLocation>
</comment>
<evidence type="ECO:0000256" key="21">
    <source>
        <dbReference type="ARBA" id="ARBA00077154"/>
    </source>
</evidence>
<dbReference type="Pfam" id="PF01820">
    <property type="entry name" value="Dala_Dala_lig_N"/>
    <property type="match status" value="1"/>
</dbReference>
<protein>
    <recommendedName>
        <fullName evidence="19 22">D-alanine--D-alanine ligase</fullName>
        <ecNumber evidence="6 22">6.3.2.4</ecNumber>
    </recommendedName>
    <alternativeName>
        <fullName evidence="21 22">D-Ala-D-Ala ligase</fullName>
    </alternativeName>
    <alternativeName>
        <fullName evidence="20 22">D-alanylalanine synthetase</fullName>
    </alternativeName>
</protein>
<organism evidence="28 29">
    <name type="scientific">Alkalicella caledoniensis</name>
    <dbReference type="NCBI Taxonomy" id="2731377"/>
    <lineage>
        <taxon>Bacteria</taxon>
        <taxon>Bacillati</taxon>
        <taxon>Bacillota</taxon>
        <taxon>Clostridia</taxon>
        <taxon>Eubacteriales</taxon>
        <taxon>Proteinivoracaceae</taxon>
        <taxon>Alkalicella</taxon>
    </lineage>
</organism>